<dbReference type="PANTHER" id="PTHR30121:SF6">
    <property type="entry name" value="SLR6007 PROTEIN"/>
    <property type="match status" value="1"/>
</dbReference>
<dbReference type="STRING" id="1802782.A2544_01835"/>
<dbReference type="NCBIfam" id="NF045971">
    <property type="entry name" value="conju_CD1110"/>
    <property type="match status" value="1"/>
</dbReference>
<keyword evidence="1" id="KW-0175">Coiled coil</keyword>
<dbReference type="EMBL" id="MHWZ01000013">
    <property type="protein sequence ID" value="OHB17785.1"/>
    <property type="molecule type" value="Genomic_DNA"/>
</dbReference>
<feature type="domain" description="TraG P-loop" evidence="2">
    <location>
        <begin position="252"/>
        <end position="514"/>
    </location>
</feature>
<feature type="coiled-coil region" evidence="1">
    <location>
        <begin position="99"/>
        <end position="151"/>
    </location>
</feature>
<feature type="non-terminal residue" evidence="3">
    <location>
        <position position="517"/>
    </location>
</feature>
<dbReference type="Gene3D" id="3.40.50.300">
    <property type="entry name" value="P-loop containing nucleotide triphosphate hydrolases"/>
    <property type="match status" value="1"/>
</dbReference>
<organism evidence="3 4">
    <name type="scientific">Candidatus Zambryskibacteria bacterium RIFOXYD2_FULL_43_10</name>
    <dbReference type="NCBI Taxonomy" id="1802782"/>
    <lineage>
        <taxon>Bacteria</taxon>
        <taxon>Candidatus Zambryskiibacteriota</taxon>
    </lineage>
</organism>
<protein>
    <submittedName>
        <fullName evidence="3">Conjugal transfer protein TraC</fullName>
    </submittedName>
</protein>
<proteinExistence type="predicted"/>
<dbReference type="Gene3D" id="1.10.8.730">
    <property type="match status" value="1"/>
</dbReference>
<dbReference type="SUPFAM" id="SSF52540">
    <property type="entry name" value="P-loop containing nucleoside triphosphate hydrolases"/>
    <property type="match status" value="1"/>
</dbReference>
<dbReference type="Proteomes" id="UP000176868">
    <property type="component" value="Unassembled WGS sequence"/>
</dbReference>
<dbReference type="PANTHER" id="PTHR30121">
    <property type="entry name" value="UNCHARACTERIZED PROTEIN YJGR-RELATED"/>
    <property type="match status" value="1"/>
</dbReference>
<evidence type="ECO:0000256" key="1">
    <source>
        <dbReference type="SAM" id="Coils"/>
    </source>
</evidence>
<dbReference type="AlphaFoldDB" id="A0A1G2V883"/>
<reference evidence="3 4" key="1">
    <citation type="journal article" date="2016" name="Nat. Commun.">
        <title>Thousands of microbial genomes shed light on interconnected biogeochemical processes in an aquifer system.</title>
        <authorList>
            <person name="Anantharaman K."/>
            <person name="Brown C.T."/>
            <person name="Hug L.A."/>
            <person name="Sharon I."/>
            <person name="Castelle C.J."/>
            <person name="Probst A.J."/>
            <person name="Thomas B.C."/>
            <person name="Singh A."/>
            <person name="Wilkins M.J."/>
            <person name="Karaoz U."/>
            <person name="Brodie E.L."/>
            <person name="Williams K.H."/>
            <person name="Hubbard S.S."/>
            <person name="Banfield J.F."/>
        </authorList>
    </citation>
    <scope>NUCLEOTIDE SEQUENCE [LARGE SCALE GENOMIC DNA]</scope>
</reference>
<evidence type="ECO:0000313" key="4">
    <source>
        <dbReference type="Proteomes" id="UP000176868"/>
    </source>
</evidence>
<evidence type="ECO:0000259" key="2">
    <source>
        <dbReference type="Pfam" id="PF19044"/>
    </source>
</evidence>
<comment type="caution">
    <text evidence="3">The sequence shown here is derived from an EMBL/GenBank/DDBJ whole genome shotgun (WGS) entry which is preliminary data.</text>
</comment>
<dbReference type="Pfam" id="PF19044">
    <property type="entry name" value="P-loop_TraG"/>
    <property type="match status" value="1"/>
</dbReference>
<dbReference type="InterPro" id="IPR051162">
    <property type="entry name" value="T4SS_component"/>
</dbReference>
<gene>
    <name evidence="3" type="ORF">A2544_01835</name>
</gene>
<accession>A0A1G2V883</accession>
<dbReference type="InterPro" id="IPR027417">
    <property type="entry name" value="P-loop_NTPase"/>
</dbReference>
<sequence>MSIFSKLFGKNKEAKQDISSILPKEIFEAGVLELKDIIAPSALKITPRGISLGEKILRSFFVISYPRFLSEGWFSPIINMDRVFDVSIFVHPIETSRVLRQFQRKVAEVQSQIHSREEKGLVRDPKLDVAYQDLENLRDQLQQAQERLFDVGLYITIYGDNDSELDKMESEIKSILEAKLIYVKPALFQQEQGYKSTLPLGNDLLEVHSKLNSSPLSSLFPFTSFDLTSDKGILYGVNRHNSSLVLFDRFSLENYNSIVFGQSGGGKSYATKLEIFRTLMFDTEVIVIDPEREYEYMAEATGGRYFKISLNSEHHINPFDLPVPGPDESAANVLRSNIINLVGLFRLMMGGLTAEEDAIVDRAITETYALKDITAESDFRTIEPPLMSDFEMVLVGMEGGESLAQRFSKYTKGTWSGFINRPSNVDINKKFAVFSLRDMEDELKPIAMYIVTHYIWNVIRKDLKKRLLVIDEAWWMMKSEDTASFLMSMVKRGRKYFLGVATVTQDVGDFLKSPYGL</sequence>
<name>A0A1G2V883_9BACT</name>
<dbReference type="InterPro" id="IPR043964">
    <property type="entry name" value="P-loop_TraG"/>
</dbReference>
<evidence type="ECO:0000313" key="3">
    <source>
        <dbReference type="EMBL" id="OHB17785.1"/>
    </source>
</evidence>